<protein>
    <submittedName>
        <fullName evidence="2">Uncharacterized protein</fullName>
    </submittedName>
</protein>
<organism evidence="2 3">
    <name type="scientific">Amycolatopsis samaneae</name>
    <dbReference type="NCBI Taxonomy" id="664691"/>
    <lineage>
        <taxon>Bacteria</taxon>
        <taxon>Bacillati</taxon>
        <taxon>Actinomycetota</taxon>
        <taxon>Actinomycetes</taxon>
        <taxon>Pseudonocardiales</taxon>
        <taxon>Pseudonocardiaceae</taxon>
        <taxon>Amycolatopsis</taxon>
    </lineage>
</organism>
<evidence type="ECO:0000313" key="3">
    <source>
        <dbReference type="Proteomes" id="UP001597419"/>
    </source>
</evidence>
<dbReference type="RefSeq" id="WP_345408167.1">
    <property type="nucleotide sequence ID" value="NZ_BAABHG010000026.1"/>
</dbReference>
<proteinExistence type="predicted"/>
<name>A0ABW5GWX2_9PSEU</name>
<evidence type="ECO:0000256" key="1">
    <source>
        <dbReference type="SAM" id="MobiDB-lite"/>
    </source>
</evidence>
<dbReference type="EMBL" id="JBHUKU010000031">
    <property type="protein sequence ID" value="MFD2465438.1"/>
    <property type="molecule type" value="Genomic_DNA"/>
</dbReference>
<feature type="compositionally biased region" description="Basic and acidic residues" evidence="1">
    <location>
        <begin position="1"/>
        <end position="15"/>
    </location>
</feature>
<feature type="compositionally biased region" description="Basic and acidic residues" evidence="1">
    <location>
        <begin position="42"/>
        <end position="61"/>
    </location>
</feature>
<accession>A0ABW5GWX2</accession>
<reference evidence="3" key="1">
    <citation type="journal article" date="2019" name="Int. J. Syst. Evol. Microbiol.">
        <title>The Global Catalogue of Microorganisms (GCM) 10K type strain sequencing project: providing services to taxonomists for standard genome sequencing and annotation.</title>
        <authorList>
            <consortium name="The Broad Institute Genomics Platform"/>
            <consortium name="The Broad Institute Genome Sequencing Center for Infectious Disease"/>
            <person name="Wu L."/>
            <person name="Ma J."/>
        </authorList>
    </citation>
    <scope>NUCLEOTIDE SEQUENCE [LARGE SCALE GENOMIC DNA]</scope>
    <source>
        <strain evidence="3">CGMCC 4.7643</strain>
    </source>
</reference>
<feature type="region of interest" description="Disordered" evidence="1">
    <location>
        <begin position="1"/>
        <end position="21"/>
    </location>
</feature>
<dbReference type="Proteomes" id="UP001597419">
    <property type="component" value="Unassembled WGS sequence"/>
</dbReference>
<sequence length="68" mass="7754">MNDREKVRAAREAREAVGSGSRTVAELAEGVIRRYLTTQAYRESHRRSEVEGELPKRESRGRSGPIRQ</sequence>
<evidence type="ECO:0000313" key="2">
    <source>
        <dbReference type="EMBL" id="MFD2465438.1"/>
    </source>
</evidence>
<keyword evidence="3" id="KW-1185">Reference proteome</keyword>
<feature type="region of interest" description="Disordered" evidence="1">
    <location>
        <begin position="38"/>
        <end position="68"/>
    </location>
</feature>
<gene>
    <name evidence="2" type="ORF">ACFSYJ_42940</name>
</gene>
<comment type="caution">
    <text evidence="2">The sequence shown here is derived from an EMBL/GenBank/DDBJ whole genome shotgun (WGS) entry which is preliminary data.</text>
</comment>